<dbReference type="InterPro" id="IPR025657">
    <property type="entry name" value="RadC_JAB"/>
</dbReference>
<evidence type="ECO:0000259" key="8">
    <source>
        <dbReference type="PROSITE" id="PS50249"/>
    </source>
</evidence>
<keyword evidence="10" id="KW-1185">Reference proteome</keyword>
<evidence type="ECO:0000256" key="1">
    <source>
        <dbReference type="ARBA" id="ARBA00010243"/>
    </source>
</evidence>
<dbReference type="InterPro" id="IPR037518">
    <property type="entry name" value="MPN"/>
</dbReference>
<reference evidence="9 10" key="1">
    <citation type="submission" date="2016-11" db="EMBL/GenBank/DDBJ databases">
        <authorList>
            <person name="Jaros S."/>
            <person name="Januszkiewicz K."/>
            <person name="Wedrychowicz H."/>
        </authorList>
    </citation>
    <scope>NUCLEOTIDE SEQUENCE [LARGE SCALE GENOMIC DNA]</scope>
    <source>
        <strain evidence="9 10">DSM 15929</strain>
    </source>
</reference>
<dbReference type="GO" id="GO:0046872">
    <property type="term" value="F:metal ion binding"/>
    <property type="evidence" value="ECO:0007669"/>
    <property type="project" value="UniProtKB-KW"/>
</dbReference>
<proteinExistence type="inferred from homology"/>
<evidence type="ECO:0000256" key="7">
    <source>
        <dbReference type="RuleBase" id="RU003797"/>
    </source>
</evidence>
<evidence type="ECO:0000256" key="5">
    <source>
        <dbReference type="ARBA" id="ARBA00022833"/>
    </source>
</evidence>
<evidence type="ECO:0000256" key="4">
    <source>
        <dbReference type="ARBA" id="ARBA00022801"/>
    </source>
</evidence>
<dbReference type="NCBIfam" id="TIGR00608">
    <property type="entry name" value="radc"/>
    <property type="match status" value="1"/>
</dbReference>
<sequence length="232" mass="26100">MNEKYYTLKEMPLSERPYEKCERLGPGVLSDAELLAVIIRTGTAGERVVDVAARVLSFSKTYKGLLGLNHMSLNDFKSIKGIGRVKAIQFLCITELTKRMAKATNDGRQILATPEAVANYYMQEMRHLQREMVYLVMMDAKSRLLKDMIISTGTVSSSLLSPREIFLNALKYEAVNIILLHNHPSGDPTPSKEDIKTTQRMKEAGNLVGIRLMDHIIIGDNKYMSLAEQGYI</sequence>
<accession>A0A1M6JWV3</accession>
<keyword evidence="4" id="KW-0378">Hydrolase</keyword>
<comment type="similarity">
    <text evidence="1 7">Belongs to the UPF0758 family.</text>
</comment>
<dbReference type="PANTHER" id="PTHR30471">
    <property type="entry name" value="DNA REPAIR PROTEIN RADC"/>
    <property type="match status" value="1"/>
</dbReference>
<evidence type="ECO:0000313" key="9">
    <source>
        <dbReference type="EMBL" id="SHJ51182.1"/>
    </source>
</evidence>
<evidence type="ECO:0000256" key="2">
    <source>
        <dbReference type="ARBA" id="ARBA00022670"/>
    </source>
</evidence>
<evidence type="ECO:0000313" key="10">
    <source>
        <dbReference type="Proteomes" id="UP000184386"/>
    </source>
</evidence>
<dbReference type="Gene3D" id="3.40.140.10">
    <property type="entry name" value="Cytidine Deaminase, domain 2"/>
    <property type="match status" value="1"/>
</dbReference>
<dbReference type="InterPro" id="IPR001405">
    <property type="entry name" value="UPF0758"/>
</dbReference>
<dbReference type="EMBL" id="FRAC01000006">
    <property type="protein sequence ID" value="SHJ51182.1"/>
    <property type="molecule type" value="Genomic_DNA"/>
</dbReference>
<evidence type="ECO:0000256" key="6">
    <source>
        <dbReference type="ARBA" id="ARBA00023049"/>
    </source>
</evidence>
<name>A0A1M6JWV3_9FIRM</name>
<keyword evidence="5" id="KW-0862">Zinc</keyword>
<evidence type="ECO:0000256" key="3">
    <source>
        <dbReference type="ARBA" id="ARBA00022723"/>
    </source>
</evidence>
<gene>
    <name evidence="9" type="ORF">SAMN02745136_00237</name>
</gene>
<dbReference type="PANTHER" id="PTHR30471:SF3">
    <property type="entry name" value="UPF0758 PROTEIN YEES-RELATED"/>
    <property type="match status" value="1"/>
</dbReference>
<dbReference type="Pfam" id="PF20582">
    <property type="entry name" value="UPF0758_N"/>
    <property type="match status" value="1"/>
</dbReference>
<keyword evidence="6" id="KW-0482">Metalloprotease</keyword>
<dbReference type="PROSITE" id="PS50249">
    <property type="entry name" value="MPN"/>
    <property type="match status" value="1"/>
</dbReference>
<dbReference type="CDD" id="cd08071">
    <property type="entry name" value="MPN_DUF2466"/>
    <property type="match status" value="1"/>
</dbReference>
<dbReference type="Proteomes" id="UP000184386">
    <property type="component" value="Unassembled WGS sequence"/>
</dbReference>
<dbReference type="InterPro" id="IPR020891">
    <property type="entry name" value="UPF0758_CS"/>
</dbReference>
<dbReference type="AlphaFoldDB" id="A0A1M6JWV3"/>
<dbReference type="Pfam" id="PF04002">
    <property type="entry name" value="RadC"/>
    <property type="match status" value="1"/>
</dbReference>
<dbReference type="PROSITE" id="PS01302">
    <property type="entry name" value="UPF0758"/>
    <property type="match status" value="1"/>
</dbReference>
<dbReference type="OrthoDB" id="9804482at2"/>
<keyword evidence="2" id="KW-0645">Protease</keyword>
<keyword evidence="3" id="KW-0479">Metal-binding</keyword>
<organism evidence="9 10">
    <name type="scientific">Anaerocolumna jejuensis DSM 15929</name>
    <dbReference type="NCBI Taxonomy" id="1121322"/>
    <lineage>
        <taxon>Bacteria</taxon>
        <taxon>Bacillati</taxon>
        <taxon>Bacillota</taxon>
        <taxon>Clostridia</taxon>
        <taxon>Lachnospirales</taxon>
        <taxon>Lachnospiraceae</taxon>
        <taxon>Anaerocolumna</taxon>
    </lineage>
</organism>
<dbReference type="RefSeq" id="WP_073272084.1">
    <property type="nucleotide sequence ID" value="NZ_FRAC01000006.1"/>
</dbReference>
<dbReference type="InterPro" id="IPR046778">
    <property type="entry name" value="UPF0758_N"/>
</dbReference>
<dbReference type="GO" id="GO:0008237">
    <property type="term" value="F:metallopeptidase activity"/>
    <property type="evidence" value="ECO:0007669"/>
    <property type="project" value="UniProtKB-KW"/>
</dbReference>
<protein>
    <submittedName>
        <fullName evidence="9">DNA repair protein RadC</fullName>
    </submittedName>
</protein>
<dbReference type="STRING" id="1121322.SAMN02745136_00237"/>
<dbReference type="GO" id="GO:0006508">
    <property type="term" value="P:proteolysis"/>
    <property type="evidence" value="ECO:0007669"/>
    <property type="project" value="UniProtKB-KW"/>
</dbReference>
<feature type="domain" description="MPN" evidence="8">
    <location>
        <begin position="110"/>
        <end position="232"/>
    </location>
</feature>
<dbReference type="NCBIfam" id="NF000642">
    <property type="entry name" value="PRK00024.1"/>
    <property type="match status" value="1"/>
</dbReference>